<evidence type="ECO:0000313" key="3">
    <source>
        <dbReference type="Proteomes" id="UP000061569"/>
    </source>
</evidence>
<dbReference type="PATRIC" id="fig|69.6.peg.2208"/>
<accession>A0A0S2DGW2</accession>
<evidence type="ECO:0000256" key="1">
    <source>
        <dbReference type="SAM" id="MobiDB-lite"/>
    </source>
</evidence>
<dbReference type="EMBL" id="CP013140">
    <property type="protein sequence ID" value="ALN57592.1"/>
    <property type="molecule type" value="Genomic_DNA"/>
</dbReference>
<dbReference type="Proteomes" id="UP000061569">
    <property type="component" value="Chromosome"/>
</dbReference>
<feature type="region of interest" description="Disordered" evidence="1">
    <location>
        <begin position="1"/>
        <end position="30"/>
    </location>
</feature>
<proteinExistence type="predicted"/>
<dbReference type="KEGG" id="lez:GLE_2243"/>
<protein>
    <submittedName>
        <fullName evidence="2">Uncharacterized protein</fullName>
    </submittedName>
</protein>
<reference evidence="2 3" key="1">
    <citation type="submission" date="2015-11" db="EMBL/GenBank/DDBJ databases">
        <title>Genome sequences of Lysobacter enzymogenes strain C3 and Lysobacter antibioticus ATCC 29479.</title>
        <authorList>
            <person name="Kobayashi D.Y."/>
        </authorList>
    </citation>
    <scope>NUCLEOTIDE SEQUENCE [LARGE SCALE GENOMIC DNA]</scope>
    <source>
        <strain evidence="2 3">C3</strain>
    </source>
</reference>
<dbReference type="AlphaFoldDB" id="A0A0S2DGW2"/>
<organism evidence="2 3">
    <name type="scientific">Lysobacter enzymogenes</name>
    <dbReference type="NCBI Taxonomy" id="69"/>
    <lineage>
        <taxon>Bacteria</taxon>
        <taxon>Pseudomonadati</taxon>
        <taxon>Pseudomonadota</taxon>
        <taxon>Gammaproteobacteria</taxon>
        <taxon>Lysobacterales</taxon>
        <taxon>Lysobacteraceae</taxon>
        <taxon>Lysobacter</taxon>
    </lineage>
</organism>
<evidence type="ECO:0000313" key="2">
    <source>
        <dbReference type="EMBL" id="ALN57592.1"/>
    </source>
</evidence>
<sequence length="298" mass="32510">MRRPAAPGDRTRRRDRRVTPPTKRAQARETAECRYVPSFRPALEHRVPDRGVRHRIAREVAASAADAFTATLSHTGIEHRRLMARQDPVGAVASRSDERIQLEPHRLGQGAIDLDRSNVTRILQKGLVQRPRAPRVLARSDGAGPLLHRVPGVFGPAVRGALPVVAGASPDVDELVDGLGRARGRTRAEHGAHLVSRAHIGQALQRLRLAVETDVDDGVFPADRDAPRRNFDDLADVDALVGSGSGRSGEQKQQRNNGGRRFHRWRTSIAQRGMAARGFAPTADIGTTAVKAPRGGRR</sequence>
<gene>
    <name evidence="2" type="ORF">GLE_2243</name>
</gene>
<name>A0A0S2DGW2_LYSEN</name>
<feature type="region of interest" description="Disordered" evidence="1">
    <location>
        <begin position="239"/>
        <end position="298"/>
    </location>
</feature>